<dbReference type="GO" id="GO:0008483">
    <property type="term" value="F:transaminase activity"/>
    <property type="evidence" value="ECO:0007669"/>
    <property type="project" value="UniProtKB-KW"/>
</dbReference>
<keyword evidence="6" id="KW-0808">Transferase</keyword>
<keyword evidence="4" id="KW-0812">Transmembrane</keyword>
<feature type="transmembrane region" description="Helical" evidence="4">
    <location>
        <begin position="419"/>
        <end position="441"/>
    </location>
</feature>
<reference evidence="6" key="1">
    <citation type="submission" date="2019-09" db="EMBL/GenBank/DDBJ databases">
        <title>Draft genome information of white flower Hibiscus syriacus.</title>
        <authorList>
            <person name="Kim Y.-M."/>
        </authorList>
    </citation>
    <scope>NUCLEOTIDE SEQUENCE [LARGE SCALE GENOMIC DNA]</scope>
    <source>
        <strain evidence="6">YM2019G1</strain>
    </source>
</reference>
<organism evidence="6 7">
    <name type="scientific">Hibiscus syriacus</name>
    <name type="common">Rose of Sharon</name>
    <dbReference type="NCBI Taxonomy" id="106335"/>
    <lineage>
        <taxon>Eukaryota</taxon>
        <taxon>Viridiplantae</taxon>
        <taxon>Streptophyta</taxon>
        <taxon>Embryophyta</taxon>
        <taxon>Tracheophyta</taxon>
        <taxon>Spermatophyta</taxon>
        <taxon>Magnoliopsida</taxon>
        <taxon>eudicotyledons</taxon>
        <taxon>Gunneridae</taxon>
        <taxon>Pentapetalae</taxon>
        <taxon>rosids</taxon>
        <taxon>malvids</taxon>
        <taxon>Malvales</taxon>
        <taxon>Malvaceae</taxon>
        <taxon>Malvoideae</taxon>
        <taxon>Hibiscus</taxon>
    </lineage>
</organism>
<feature type="domain" description="HTH myb-type" evidence="5">
    <location>
        <begin position="1"/>
        <end position="21"/>
    </location>
</feature>
<evidence type="ECO:0000259" key="5">
    <source>
        <dbReference type="PROSITE" id="PS51294"/>
    </source>
</evidence>
<keyword evidence="6" id="KW-0032">Aminotransferase</keyword>
<dbReference type="InterPro" id="IPR017930">
    <property type="entry name" value="Myb_dom"/>
</dbReference>
<keyword evidence="7" id="KW-1185">Reference proteome</keyword>
<proteinExistence type="predicted"/>
<keyword evidence="4" id="KW-0472">Membrane</keyword>
<comment type="subcellular location">
    <subcellularLocation>
        <location evidence="1">Nucleus</location>
    </subcellularLocation>
</comment>
<keyword evidence="2" id="KW-0539">Nucleus</keyword>
<evidence type="ECO:0000256" key="2">
    <source>
        <dbReference type="ARBA" id="ARBA00023242"/>
    </source>
</evidence>
<sequence length="707" mass="77002">MGIRTDNAIKNHWNSSVKKKLDSYIEPGLLEQFQFPILTNQSQPLPSLSSTMTRNVDDSGAKCSTEAEDMSECSQEPTMLGCSQSISDSANASVNASEISGVAKEKNSHPVHSSEVYCPSLEVVNISIPEIPVEAGYCTSGDYQFGLNAPTSLINTLTTSDKQENMLTMDEECSRVLFSDAVNDGCFVTEDFTQGYNMVEFGSCTHASLSQASDIQKSENGRTPASQSTCPSSSKVLPTSCCQSFVSPSVLLVENGTVLYGRKPVQLNGQPFGTQEQELPNVHDGFVYTSDDYTEMQEQSNLDKNSLKLVPVNTFGSESNAIQTCPIVDDKPNSPEEQDDGGLCYEPPRFPSLDIPFFSCDLISSVSDDKIQEYSPFGIRQLMMSSMNCISPFRLPDSPLWDDSPDAVLKSVAKTITGIWSYTLIVIVCITHMILIILCTLEAQRPSAVLVEHNLNDLLFLSPYHDNLKGNRALSSGSGTPRKQYHKSSGAISNQGFASECSSGNACIVVSYPTPKIKRGDANPIAVTAVSATLENSAENAGNAAADDIENCNMFGKTPLKISMESPSAWKSPWFINSFVPGPRIDTEITIEDIRYLTSPPSRSYGAIRLMKQLSEHTTSTYADAVEALGNETPESIVKGRCSHNPNMNKEKHQMETELHSASNILPERLILDFSECESAGKGTENLKSSTAMSFSSLSSYLLKGYR</sequence>
<evidence type="ECO:0000313" key="7">
    <source>
        <dbReference type="Proteomes" id="UP000436088"/>
    </source>
</evidence>
<evidence type="ECO:0000256" key="3">
    <source>
        <dbReference type="SAM" id="MobiDB-lite"/>
    </source>
</evidence>
<gene>
    <name evidence="6" type="ORF">F3Y22_tig00111013pilonHSYRG00285</name>
</gene>
<comment type="caution">
    <text evidence="6">The sequence shown here is derived from an EMBL/GenBank/DDBJ whole genome shotgun (WGS) entry which is preliminary data.</text>
</comment>
<evidence type="ECO:0000313" key="6">
    <source>
        <dbReference type="EMBL" id="KAE8687637.1"/>
    </source>
</evidence>
<name>A0A6A2Z7G9_HIBSY</name>
<feature type="region of interest" description="Disordered" evidence="3">
    <location>
        <begin position="215"/>
        <end position="234"/>
    </location>
</feature>
<dbReference type="GO" id="GO:0005634">
    <property type="term" value="C:nucleus"/>
    <property type="evidence" value="ECO:0007669"/>
    <property type="project" value="UniProtKB-SubCell"/>
</dbReference>
<dbReference type="Proteomes" id="UP000436088">
    <property type="component" value="Unassembled WGS sequence"/>
</dbReference>
<protein>
    <submittedName>
        <fullName evidence="6">Aspartate aminotransferase 3</fullName>
    </submittedName>
</protein>
<dbReference type="AlphaFoldDB" id="A0A6A2Z7G9"/>
<feature type="compositionally biased region" description="Polar residues" evidence="3">
    <location>
        <begin position="221"/>
        <end position="234"/>
    </location>
</feature>
<evidence type="ECO:0000256" key="1">
    <source>
        <dbReference type="ARBA" id="ARBA00004123"/>
    </source>
</evidence>
<dbReference type="PROSITE" id="PS51294">
    <property type="entry name" value="HTH_MYB"/>
    <property type="match status" value="1"/>
</dbReference>
<dbReference type="EMBL" id="VEPZ02001202">
    <property type="protein sequence ID" value="KAE8687637.1"/>
    <property type="molecule type" value="Genomic_DNA"/>
</dbReference>
<keyword evidence="4" id="KW-1133">Transmembrane helix</keyword>
<evidence type="ECO:0000256" key="4">
    <source>
        <dbReference type="SAM" id="Phobius"/>
    </source>
</evidence>
<accession>A0A6A2Z7G9</accession>